<dbReference type="PRINTS" id="PR00342">
    <property type="entry name" value="RHESUSRHD"/>
</dbReference>
<feature type="transmembrane region" description="Helical" evidence="6">
    <location>
        <begin position="372"/>
        <end position="396"/>
    </location>
</feature>
<dbReference type="Pfam" id="PF00909">
    <property type="entry name" value="Ammonium_transp"/>
    <property type="match status" value="1"/>
</dbReference>
<feature type="transmembrane region" description="Helical" evidence="6">
    <location>
        <begin position="27"/>
        <end position="46"/>
    </location>
</feature>
<evidence type="ECO:0000256" key="6">
    <source>
        <dbReference type="SAM" id="Phobius"/>
    </source>
</evidence>
<feature type="transmembrane region" description="Helical" evidence="6">
    <location>
        <begin position="147"/>
        <end position="165"/>
    </location>
</feature>
<dbReference type="EMBL" id="OU892288">
    <property type="protein sequence ID" value="CAG9762838.1"/>
    <property type="molecule type" value="Genomic_DNA"/>
</dbReference>
<evidence type="ECO:0000256" key="2">
    <source>
        <dbReference type="ARBA" id="ARBA00011036"/>
    </source>
</evidence>
<keyword evidence="5 6" id="KW-0472">Membrane</keyword>
<dbReference type="InterPro" id="IPR024041">
    <property type="entry name" value="NH4_transpt_AmtB-like_dom"/>
</dbReference>
<dbReference type="InterPro" id="IPR002229">
    <property type="entry name" value="RhesusRHD"/>
</dbReference>
<evidence type="ECO:0000256" key="1">
    <source>
        <dbReference type="ARBA" id="ARBA00004141"/>
    </source>
</evidence>
<keyword evidence="3 6" id="KW-0812">Transmembrane</keyword>
<dbReference type="GO" id="GO:0005886">
    <property type="term" value="C:plasma membrane"/>
    <property type="evidence" value="ECO:0007669"/>
    <property type="project" value="InterPro"/>
</dbReference>
<dbReference type="GO" id="GO:0097272">
    <property type="term" value="P:ammonium homeostasis"/>
    <property type="evidence" value="ECO:0007669"/>
    <property type="project" value="TreeGrafter"/>
</dbReference>
<dbReference type="GO" id="GO:0008519">
    <property type="term" value="F:ammonium channel activity"/>
    <property type="evidence" value="ECO:0007669"/>
    <property type="project" value="InterPro"/>
</dbReference>
<comment type="similarity">
    <text evidence="2">Belongs to the ammonium transporter (TC 2.A.49) family. Rh subfamily.</text>
</comment>
<feature type="transmembrane region" description="Helical" evidence="6">
    <location>
        <begin position="213"/>
        <end position="231"/>
    </location>
</feature>
<sequence length="444" mass="48910">MLPVWETALIQLMEASTIKPLMLCPDFIQDIHVMIFVGFGFLMVFLKKYGYSSLGFNFLLAALVVQWSILCQGFYELNSDYKIEIGLTNLYKADVATATVLISMGAVLGRTSHNQLVLMGLLEIAAYCLNNEINVKYLKAVDVGGSITIHTFGAYFGLAVSYVLAKKHQTEEPNLPQSSYTSNILAMLGTIFLWVYWPSFNSIDLEKDRAHRAIVNTYLSLAASCVVTFAASQMGSKNHKFDIVHIQNSTLAGGVAIGACAHLMVQPYGAVFIGMIAGLFSVYGYTTISAFLESKFKILDTCGVNNLHGIPGILGGLISIIMAAIATEQQYQKTLYEVFPARANPIISQNPEYIHLQAGDGRSASQQAGYQALLIIVTISIAIVSGLISGICLMNFSLWNNISPDSFYDDSVFWDLQVNDDVETDYRPTKWRVKEKNISKISVQ</sequence>
<dbReference type="SUPFAM" id="SSF111352">
    <property type="entry name" value="Ammonium transporter"/>
    <property type="match status" value="1"/>
</dbReference>
<feature type="transmembrane region" description="Helical" evidence="6">
    <location>
        <begin position="90"/>
        <end position="109"/>
    </location>
</feature>
<dbReference type="Gene3D" id="1.10.3430.10">
    <property type="entry name" value="Ammonium transporter AmtB like domains"/>
    <property type="match status" value="1"/>
</dbReference>
<evidence type="ECO:0000313" key="9">
    <source>
        <dbReference type="Proteomes" id="UP001152799"/>
    </source>
</evidence>
<comment type="subcellular location">
    <subcellularLocation>
        <location evidence="1">Membrane</location>
        <topology evidence="1">Multi-pass membrane protein</topology>
    </subcellularLocation>
</comment>
<evidence type="ECO:0000259" key="7">
    <source>
        <dbReference type="Pfam" id="PF00909"/>
    </source>
</evidence>
<reference evidence="8" key="1">
    <citation type="submission" date="2022-01" db="EMBL/GenBank/DDBJ databases">
        <authorList>
            <person name="King R."/>
        </authorList>
    </citation>
    <scope>NUCLEOTIDE SEQUENCE</scope>
</reference>
<feature type="transmembrane region" description="Helical" evidence="6">
    <location>
        <begin position="243"/>
        <end position="265"/>
    </location>
</feature>
<dbReference type="PANTHER" id="PTHR11730">
    <property type="entry name" value="AMMONIUM TRANSPORTER"/>
    <property type="match status" value="1"/>
</dbReference>
<dbReference type="InterPro" id="IPR029020">
    <property type="entry name" value="Ammonium/urea_transptr"/>
</dbReference>
<accession>A0A9N9MID8</accession>
<keyword evidence="9" id="KW-1185">Reference proteome</keyword>
<organism evidence="8 9">
    <name type="scientific">Ceutorhynchus assimilis</name>
    <name type="common">cabbage seed weevil</name>
    <dbReference type="NCBI Taxonomy" id="467358"/>
    <lineage>
        <taxon>Eukaryota</taxon>
        <taxon>Metazoa</taxon>
        <taxon>Ecdysozoa</taxon>
        <taxon>Arthropoda</taxon>
        <taxon>Hexapoda</taxon>
        <taxon>Insecta</taxon>
        <taxon>Pterygota</taxon>
        <taxon>Neoptera</taxon>
        <taxon>Endopterygota</taxon>
        <taxon>Coleoptera</taxon>
        <taxon>Polyphaga</taxon>
        <taxon>Cucujiformia</taxon>
        <taxon>Curculionidae</taxon>
        <taxon>Ceutorhynchinae</taxon>
        <taxon>Ceutorhynchus</taxon>
    </lineage>
</organism>
<keyword evidence="4 6" id="KW-1133">Transmembrane helix</keyword>
<feature type="transmembrane region" description="Helical" evidence="6">
    <location>
        <begin position="304"/>
        <end position="326"/>
    </location>
</feature>
<dbReference type="Proteomes" id="UP001152799">
    <property type="component" value="Chromosome 12"/>
</dbReference>
<dbReference type="OrthoDB" id="534912at2759"/>
<evidence type="ECO:0000256" key="4">
    <source>
        <dbReference type="ARBA" id="ARBA00022989"/>
    </source>
</evidence>
<feature type="transmembrane region" description="Helical" evidence="6">
    <location>
        <begin position="177"/>
        <end position="197"/>
    </location>
</feature>
<evidence type="ECO:0000256" key="3">
    <source>
        <dbReference type="ARBA" id="ARBA00022692"/>
    </source>
</evidence>
<feature type="transmembrane region" description="Helical" evidence="6">
    <location>
        <begin position="271"/>
        <end position="292"/>
    </location>
</feature>
<evidence type="ECO:0000313" key="8">
    <source>
        <dbReference type="EMBL" id="CAG9762838.1"/>
    </source>
</evidence>
<feature type="transmembrane region" description="Helical" evidence="6">
    <location>
        <begin position="58"/>
        <end position="75"/>
    </location>
</feature>
<dbReference type="PANTHER" id="PTHR11730:SF60">
    <property type="entry name" value="RH50, ISOFORM D"/>
    <property type="match status" value="1"/>
</dbReference>
<gene>
    <name evidence="8" type="ORF">CEUTPL_LOCUS3510</name>
</gene>
<name>A0A9N9MID8_9CUCU</name>
<evidence type="ECO:0000256" key="5">
    <source>
        <dbReference type="ARBA" id="ARBA00023136"/>
    </source>
</evidence>
<dbReference type="AlphaFoldDB" id="A0A9N9MID8"/>
<protein>
    <recommendedName>
        <fullName evidence="7">Ammonium transporter AmtB-like domain-containing protein</fullName>
    </recommendedName>
</protein>
<feature type="domain" description="Ammonium transporter AmtB-like" evidence="7">
    <location>
        <begin position="27"/>
        <end position="394"/>
    </location>
</feature>
<proteinExistence type="inferred from homology"/>